<sequence length="36" mass="3987">MHAPLKILSYLIVLLMAIAVAYALYISFTYWAGIGV</sequence>
<dbReference type="EMBL" id="CP011371">
    <property type="protein sequence ID" value="AKJ30879.1"/>
    <property type="molecule type" value="Genomic_DNA"/>
</dbReference>
<evidence type="ECO:0000313" key="2">
    <source>
        <dbReference type="EMBL" id="AKJ30879.1"/>
    </source>
</evidence>
<evidence type="ECO:0000256" key="1">
    <source>
        <dbReference type="SAM" id="Phobius"/>
    </source>
</evidence>
<name>A0A0G3BN50_9BURK</name>
<keyword evidence="1" id="KW-0472">Membrane</keyword>
<dbReference type="Proteomes" id="UP000035352">
    <property type="component" value="Chromosome"/>
</dbReference>
<keyword evidence="1" id="KW-1133">Transmembrane helix</keyword>
<evidence type="ECO:0000313" key="3">
    <source>
        <dbReference type="Proteomes" id="UP000035352"/>
    </source>
</evidence>
<protein>
    <submittedName>
        <fullName evidence="2">Uncharacterized protein</fullName>
    </submittedName>
</protein>
<feature type="transmembrane region" description="Helical" evidence="1">
    <location>
        <begin position="7"/>
        <end position="32"/>
    </location>
</feature>
<accession>A0A0G3BN50</accession>
<keyword evidence="1" id="KW-0812">Transmembrane</keyword>
<dbReference type="AlphaFoldDB" id="A0A0G3BN50"/>
<organism evidence="2 3">
    <name type="scientific">Caldimonas brevitalea</name>
    <dbReference type="NCBI Taxonomy" id="413882"/>
    <lineage>
        <taxon>Bacteria</taxon>
        <taxon>Pseudomonadati</taxon>
        <taxon>Pseudomonadota</taxon>
        <taxon>Betaproteobacteria</taxon>
        <taxon>Burkholderiales</taxon>
        <taxon>Sphaerotilaceae</taxon>
        <taxon>Caldimonas</taxon>
    </lineage>
</organism>
<gene>
    <name evidence="2" type="ORF">AAW51_4188</name>
</gene>
<reference evidence="2 3" key="1">
    <citation type="submission" date="2015-05" db="EMBL/GenBank/DDBJ databases">
        <authorList>
            <person name="Tang B."/>
            <person name="Yu Y."/>
        </authorList>
    </citation>
    <scope>NUCLEOTIDE SEQUENCE [LARGE SCALE GENOMIC DNA]</scope>
    <source>
        <strain evidence="2 3">DSM 7029</strain>
    </source>
</reference>
<keyword evidence="3" id="KW-1185">Reference proteome</keyword>
<proteinExistence type="predicted"/>
<dbReference type="STRING" id="413882.AAW51_4188"/>
<dbReference type="KEGG" id="pbh:AAW51_4188"/>